<dbReference type="InterPro" id="IPR037152">
    <property type="entry name" value="L-asparaginase_N_sf"/>
</dbReference>
<dbReference type="PANTHER" id="PTHR11707:SF28">
    <property type="entry name" value="60 KDA LYSOPHOSPHOLIPASE"/>
    <property type="match status" value="1"/>
</dbReference>
<feature type="domain" description="L-asparaginase N-terminal" evidence="1">
    <location>
        <begin position="3"/>
        <end position="185"/>
    </location>
</feature>
<dbReference type="PIRSF" id="PIRSF001220">
    <property type="entry name" value="L-ASNase_gatD"/>
    <property type="match status" value="1"/>
</dbReference>
<dbReference type="SMART" id="SM00870">
    <property type="entry name" value="Asparaginase"/>
    <property type="match status" value="1"/>
</dbReference>
<evidence type="ECO:0000313" key="4">
    <source>
        <dbReference type="Proteomes" id="UP001501116"/>
    </source>
</evidence>
<gene>
    <name evidence="3" type="ORF">GCM10009754_69460</name>
</gene>
<protein>
    <submittedName>
        <fullName evidence="3">Asparaginase</fullName>
    </submittedName>
</protein>
<dbReference type="RefSeq" id="WP_344428854.1">
    <property type="nucleotide sequence ID" value="NZ_BAAANN010000037.1"/>
</dbReference>
<dbReference type="InterPro" id="IPR027473">
    <property type="entry name" value="L-asparaginase_C"/>
</dbReference>
<organism evidence="3 4">
    <name type="scientific">Amycolatopsis minnesotensis</name>
    <dbReference type="NCBI Taxonomy" id="337894"/>
    <lineage>
        <taxon>Bacteria</taxon>
        <taxon>Bacillati</taxon>
        <taxon>Actinomycetota</taxon>
        <taxon>Actinomycetes</taxon>
        <taxon>Pseudonocardiales</taxon>
        <taxon>Pseudonocardiaceae</taxon>
        <taxon>Amycolatopsis</taxon>
    </lineage>
</organism>
<dbReference type="PRINTS" id="PR00139">
    <property type="entry name" value="ASNGLNASE"/>
</dbReference>
<dbReference type="Pfam" id="PF00710">
    <property type="entry name" value="Asparaginase"/>
    <property type="match status" value="1"/>
</dbReference>
<accession>A0ABP5DLW8</accession>
<dbReference type="InterPro" id="IPR036152">
    <property type="entry name" value="Asp/glu_Ase-like_sf"/>
</dbReference>
<comment type="caution">
    <text evidence="3">The sequence shown here is derived from an EMBL/GenBank/DDBJ whole genome shotgun (WGS) entry which is preliminary data.</text>
</comment>
<dbReference type="SUPFAM" id="SSF53774">
    <property type="entry name" value="Glutaminase/Asparaginase"/>
    <property type="match status" value="1"/>
</dbReference>
<name>A0ABP5DLW8_9PSEU</name>
<dbReference type="PROSITE" id="PS51732">
    <property type="entry name" value="ASN_GLN_ASE_3"/>
    <property type="match status" value="1"/>
</dbReference>
<reference evidence="4" key="1">
    <citation type="journal article" date="2019" name="Int. J. Syst. Evol. Microbiol.">
        <title>The Global Catalogue of Microorganisms (GCM) 10K type strain sequencing project: providing services to taxonomists for standard genome sequencing and annotation.</title>
        <authorList>
            <consortium name="The Broad Institute Genomics Platform"/>
            <consortium name="The Broad Institute Genome Sequencing Center for Infectious Disease"/>
            <person name="Wu L."/>
            <person name="Ma J."/>
        </authorList>
    </citation>
    <scope>NUCLEOTIDE SEQUENCE [LARGE SCALE GENOMIC DNA]</scope>
    <source>
        <strain evidence="4">JCM 14545</strain>
    </source>
</reference>
<evidence type="ECO:0000259" key="1">
    <source>
        <dbReference type="Pfam" id="PF00710"/>
    </source>
</evidence>
<feature type="domain" description="Asparaginase/glutaminase C-terminal" evidence="2">
    <location>
        <begin position="203"/>
        <end position="316"/>
    </location>
</feature>
<proteinExistence type="predicted"/>
<evidence type="ECO:0000313" key="3">
    <source>
        <dbReference type="EMBL" id="GAA1982614.1"/>
    </source>
</evidence>
<dbReference type="Pfam" id="PF17763">
    <property type="entry name" value="Asparaginase_C"/>
    <property type="match status" value="1"/>
</dbReference>
<dbReference type="PANTHER" id="PTHR11707">
    <property type="entry name" value="L-ASPARAGINASE"/>
    <property type="match status" value="1"/>
</dbReference>
<keyword evidence="4" id="KW-1185">Reference proteome</keyword>
<evidence type="ECO:0000259" key="2">
    <source>
        <dbReference type="Pfam" id="PF17763"/>
    </source>
</evidence>
<dbReference type="InterPro" id="IPR040919">
    <property type="entry name" value="Asparaginase_C"/>
</dbReference>
<dbReference type="EMBL" id="BAAANN010000037">
    <property type="protein sequence ID" value="GAA1982614.1"/>
    <property type="molecule type" value="Genomic_DNA"/>
</dbReference>
<dbReference type="PIRSF" id="PIRSF500176">
    <property type="entry name" value="L_ASNase"/>
    <property type="match status" value="1"/>
</dbReference>
<dbReference type="Gene3D" id="3.40.50.1170">
    <property type="entry name" value="L-asparaginase, N-terminal domain"/>
    <property type="match status" value="1"/>
</dbReference>
<dbReference type="Gene3D" id="3.40.50.40">
    <property type="match status" value="1"/>
</dbReference>
<sequence length="319" mass="32945">MKRVLVVSTGDTIAQHRGGVEPCFDLVARVRPGILGADVRAEDMMAEPSWDTSPATMLALARRVRAAILDEHCSGVVVAHGVDTLCETAYLADLLADAAAERGGIVFTGAVRHLDDPASDGAANLRDAVLAAADPALRGLGAVVCAGGELHAARWVSLVDTTVATPFSSSPRPPLGRIMGERAEITALAPPRPPRTTDLPETDVALLRTYPGMPPVLLSTVVDAGARGIVLEGTGAGNVPVDLLTTIDELTGWDIPVVLAARAHTRPGAAEPAPYETGLATRVGAISARGLASSQARCALMVALGNGGVDAVREWFALL</sequence>
<dbReference type="Proteomes" id="UP001501116">
    <property type="component" value="Unassembled WGS sequence"/>
</dbReference>
<dbReference type="InterPro" id="IPR027474">
    <property type="entry name" value="L-asparaginase_N"/>
</dbReference>
<dbReference type="InterPro" id="IPR006034">
    <property type="entry name" value="Asparaginase/glutaminase-like"/>
</dbReference>